<feature type="domain" description="Bacteriophage phiJL001 Gp84 C-terminal" evidence="1">
    <location>
        <begin position="262"/>
        <end position="316"/>
    </location>
</feature>
<keyword evidence="3" id="KW-1185">Reference proteome</keyword>
<reference evidence="2 3" key="1">
    <citation type="submission" date="2013-02" db="EMBL/GenBank/DDBJ databases">
        <title>The Genome Sequence of Acinetobacter guillouiae NIPH 991.</title>
        <authorList>
            <consortium name="The Broad Institute Genome Sequencing Platform"/>
            <consortium name="The Broad Institute Genome Sequencing Center for Infectious Disease"/>
            <person name="Cerqueira G."/>
            <person name="Feldgarden M."/>
            <person name="Courvalin P."/>
            <person name="Perichon B."/>
            <person name="Grillot-Courvalin C."/>
            <person name="Clermont D."/>
            <person name="Rocha E."/>
            <person name="Yoon E.-J."/>
            <person name="Nemec A."/>
            <person name="Walker B."/>
            <person name="Young S.K."/>
            <person name="Zeng Q."/>
            <person name="Gargeya S."/>
            <person name="Fitzgerald M."/>
            <person name="Haas B."/>
            <person name="Abouelleil A."/>
            <person name="Alvarado L."/>
            <person name="Arachchi H.M."/>
            <person name="Berlin A.M."/>
            <person name="Chapman S.B."/>
            <person name="Dewar J."/>
            <person name="Goldberg J."/>
            <person name="Griggs A."/>
            <person name="Gujja S."/>
            <person name="Hansen M."/>
            <person name="Howarth C."/>
            <person name="Imamovic A."/>
            <person name="Larimer J."/>
            <person name="McCowan C."/>
            <person name="Murphy C."/>
            <person name="Neiman D."/>
            <person name="Pearson M."/>
            <person name="Priest M."/>
            <person name="Roberts A."/>
            <person name="Saif S."/>
            <person name="Shea T."/>
            <person name="Sisk P."/>
            <person name="Sykes S."/>
            <person name="Wortman J."/>
            <person name="Nusbaum C."/>
            <person name="Birren B."/>
        </authorList>
    </citation>
    <scope>NUCLEOTIDE SEQUENCE [LARGE SCALE GENOMIC DNA]</scope>
    <source>
        <strain evidence="2 3">NIPH 991</strain>
    </source>
</reference>
<dbReference type="HOGENOM" id="CLU_082042_0_0_6"/>
<gene>
    <name evidence="2" type="ORF">F964_00525</name>
</gene>
<name>N8YHH0_ACIGI</name>
<evidence type="ECO:0000259" key="1">
    <source>
        <dbReference type="Pfam" id="PF09356"/>
    </source>
</evidence>
<organism evidence="2 3">
    <name type="scientific">Acinetobacter guillouiae NIPH 991</name>
    <dbReference type="NCBI Taxonomy" id="1217656"/>
    <lineage>
        <taxon>Bacteria</taxon>
        <taxon>Pseudomonadati</taxon>
        <taxon>Pseudomonadota</taxon>
        <taxon>Gammaproteobacteria</taxon>
        <taxon>Moraxellales</taxon>
        <taxon>Moraxellaceae</taxon>
        <taxon>Acinetobacter</taxon>
    </lineage>
</organism>
<dbReference type="Pfam" id="PF09931">
    <property type="entry name" value="Phage_phiJL001_Gp84_N"/>
    <property type="match status" value="1"/>
</dbReference>
<dbReference type="eggNOG" id="COG5449">
    <property type="taxonomic scope" value="Bacteria"/>
</dbReference>
<protein>
    <recommendedName>
        <fullName evidence="1">Bacteriophage phiJL001 Gp84 C-terminal domain-containing protein</fullName>
    </recommendedName>
</protein>
<dbReference type="AlphaFoldDB" id="N8YHH0"/>
<evidence type="ECO:0000313" key="3">
    <source>
        <dbReference type="Proteomes" id="UP000013148"/>
    </source>
</evidence>
<accession>N8YHH0</accession>
<evidence type="ECO:0000313" key="2">
    <source>
        <dbReference type="EMBL" id="ENV18725.1"/>
    </source>
</evidence>
<dbReference type="InterPro" id="IPR018964">
    <property type="entry name" value="Phage_phiJL001_Gp84_C"/>
</dbReference>
<comment type="caution">
    <text evidence="2">The sequence shown here is derived from an EMBL/GenBank/DDBJ whole genome shotgun (WGS) entry which is preliminary data.</text>
</comment>
<dbReference type="EMBL" id="APPJ01000004">
    <property type="protein sequence ID" value="ENV18725.1"/>
    <property type="molecule type" value="Genomic_DNA"/>
</dbReference>
<sequence>MIFKSRKELYQFKHGAKAWYFTSSSKPVIHNEITYHPIRGMSRTDIEDAGIDKADVDITFPQIPLLDLNGDDLQQLFINKIFYDAVTVTILELYKDDSLVLFKGRVTVPKFDEDAKTMTLVASTNETYQNRNILTRKFQKPCPNKIYDRFCGLNFETWSSKAKILSINALQILVQFEPTVTVVESIDEEENPVVTTTTIQSSLSTFEAKDTVTKTKTVVKVTTDKDTGEQSTVTTTETIFTREAQNAFARGLIYKDGVYVFVVNSQGMGLSIYRPFPYLKVGDEVFIAMGCDQSQESCKTFGNNLRFMGFPFIPNSNPVNDEIIK</sequence>
<dbReference type="Proteomes" id="UP000013148">
    <property type="component" value="Unassembled WGS sequence"/>
</dbReference>
<dbReference type="PATRIC" id="fig|1217656.3.peg.512"/>
<dbReference type="RefSeq" id="WP_004817421.1">
    <property type="nucleotide sequence ID" value="NZ_KB849455.1"/>
</dbReference>
<dbReference type="Pfam" id="PF09356">
    <property type="entry name" value="Phage_BR0599"/>
    <property type="match status" value="1"/>
</dbReference>
<proteinExistence type="predicted"/>